<evidence type="ECO:0008006" key="4">
    <source>
        <dbReference type="Google" id="ProtNLM"/>
    </source>
</evidence>
<dbReference type="STRING" id="995062.SAMN04489718_0112"/>
<accession>A0A1H0XYX6</accession>
<dbReference type="EMBL" id="FNKO01000001">
    <property type="protein sequence ID" value="SDQ08070.1"/>
    <property type="molecule type" value="Genomic_DNA"/>
</dbReference>
<sequence length="214" mass="23580">MFGWRRRGGRNDRVDDDSGFGDEPRGQDQDESVVEGGPYDKQEAPDDEIERLDLGSVQLPVPENSQLQVEIDPEGPVRAVHLLTPSGRLTVSAFAAPRTGDLWQEVRQELVEQLRSDGATVRFEDGGWDTELIAETAKTSLRFVGVDGPRWLLRGVAASPASDLDACTKLLYAVIDETVVDRGSEPMPVRTPLPIELPEEIAAHIQQQQEQAQA</sequence>
<dbReference type="Pfam" id="PF12502">
    <property type="entry name" value="DUF3710"/>
    <property type="match status" value="1"/>
</dbReference>
<dbReference type="Proteomes" id="UP000199301">
    <property type="component" value="Unassembled WGS sequence"/>
</dbReference>
<feature type="region of interest" description="Disordered" evidence="1">
    <location>
        <begin position="1"/>
        <end position="45"/>
    </location>
</feature>
<dbReference type="AlphaFoldDB" id="A0A1H0XYX6"/>
<gene>
    <name evidence="2" type="ORF">SAMN04489718_0112</name>
</gene>
<reference evidence="3" key="1">
    <citation type="submission" date="2016-10" db="EMBL/GenBank/DDBJ databases">
        <authorList>
            <person name="Varghese N."/>
            <person name="Submissions S."/>
        </authorList>
    </citation>
    <scope>NUCLEOTIDE SEQUENCE [LARGE SCALE GENOMIC DNA]</scope>
    <source>
        <strain evidence="3">DSM 45459</strain>
    </source>
</reference>
<evidence type="ECO:0000256" key="1">
    <source>
        <dbReference type="SAM" id="MobiDB-lite"/>
    </source>
</evidence>
<evidence type="ECO:0000313" key="3">
    <source>
        <dbReference type="Proteomes" id="UP000199301"/>
    </source>
</evidence>
<keyword evidence="3" id="KW-1185">Reference proteome</keyword>
<organism evidence="2 3">
    <name type="scientific">Actinopolyspora saharensis</name>
    <dbReference type="NCBI Taxonomy" id="995062"/>
    <lineage>
        <taxon>Bacteria</taxon>
        <taxon>Bacillati</taxon>
        <taxon>Actinomycetota</taxon>
        <taxon>Actinomycetes</taxon>
        <taxon>Actinopolysporales</taxon>
        <taxon>Actinopolysporaceae</taxon>
        <taxon>Actinopolyspora</taxon>
    </lineage>
</organism>
<evidence type="ECO:0000313" key="2">
    <source>
        <dbReference type="EMBL" id="SDQ08070.1"/>
    </source>
</evidence>
<dbReference type="InterPro" id="IPR022183">
    <property type="entry name" value="DUF3710"/>
</dbReference>
<proteinExistence type="predicted"/>
<dbReference type="RefSeq" id="WP_092520229.1">
    <property type="nucleotide sequence ID" value="NZ_FNKO01000001.1"/>
</dbReference>
<name>A0A1H0XYX6_9ACTN</name>
<protein>
    <recommendedName>
        <fullName evidence="4">DUF3710 domain-containing protein</fullName>
    </recommendedName>
</protein>
<dbReference type="OrthoDB" id="8480367at2"/>